<dbReference type="EMBL" id="CP090168">
    <property type="protein sequence ID" value="UJO18831.1"/>
    <property type="molecule type" value="Genomic_DNA"/>
</dbReference>
<comment type="similarity">
    <text evidence="1">Belongs to the peptidase S33 family.</text>
</comment>
<dbReference type="Gene3D" id="3.40.50.1820">
    <property type="entry name" value="alpha/beta hydrolase"/>
    <property type="match status" value="1"/>
</dbReference>
<protein>
    <submittedName>
        <fullName evidence="3">Uncharacterized protein</fullName>
    </submittedName>
</protein>
<dbReference type="SUPFAM" id="SSF53474">
    <property type="entry name" value="alpha/beta-Hydrolases"/>
    <property type="match status" value="1"/>
</dbReference>
<evidence type="ECO:0000256" key="2">
    <source>
        <dbReference type="ARBA" id="ARBA00022801"/>
    </source>
</evidence>
<evidence type="ECO:0000313" key="3">
    <source>
        <dbReference type="EMBL" id="UJO18831.1"/>
    </source>
</evidence>
<dbReference type="GeneID" id="71987229"/>
<evidence type="ECO:0000313" key="4">
    <source>
        <dbReference type="Proteomes" id="UP000756132"/>
    </source>
</evidence>
<dbReference type="KEGG" id="ffu:CLAFUR5_07351"/>
<accession>A0A9Q8PAD2</accession>
<name>A0A9Q8PAD2_PASFU</name>
<dbReference type="OrthoDB" id="6431331at2759"/>
<dbReference type="PANTHER" id="PTHR21661">
    <property type="entry name" value="EPOXIDE HYDROLASE 1-RELATED"/>
    <property type="match status" value="1"/>
</dbReference>
<dbReference type="RefSeq" id="XP_047763197.1">
    <property type="nucleotide sequence ID" value="XM_047906499.1"/>
</dbReference>
<reference evidence="3" key="2">
    <citation type="journal article" date="2022" name="Microb. Genom.">
        <title>A chromosome-scale genome assembly of the tomato pathogen Cladosporium fulvum reveals a compartmentalized genome architecture and the presence of a dispensable chromosome.</title>
        <authorList>
            <person name="Zaccaron A.Z."/>
            <person name="Chen L.H."/>
            <person name="Samaras A."/>
            <person name="Stergiopoulos I."/>
        </authorList>
    </citation>
    <scope>NUCLEOTIDE SEQUENCE</scope>
    <source>
        <strain evidence="3">Race5_Kim</strain>
    </source>
</reference>
<evidence type="ECO:0000256" key="1">
    <source>
        <dbReference type="ARBA" id="ARBA00010088"/>
    </source>
</evidence>
<dbReference type="Proteomes" id="UP000756132">
    <property type="component" value="Chromosome 6"/>
</dbReference>
<keyword evidence="4" id="KW-1185">Reference proteome</keyword>
<organism evidence="3 4">
    <name type="scientific">Passalora fulva</name>
    <name type="common">Tomato leaf mold</name>
    <name type="synonym">Cladosporium fulvum</name>
    <dbReference type="NCBI Taxonomy" id="5499"/>
    <lineage>
        <taxon>Eukaryota</taxon>
        <taxon>Fungi</taxon>
        <taxon>Dikarya</taxon>
        <taxon>Ascomycota</taxon>
        <taxon>Pezizomycotina</taxon>
        <taxon>Dothideomycetes</taxon>
        <taxon>Dothideomycetidae</taxon>
        <taxon>Mycosphaerellales</taxon>
        <taxon>Mycosphaerellaceae</taxon>
        <taxon>Fulvia</taxon>
    </lineage>
</organism>
<reference evidence="3" key="1">
    <citation type="submission" date="2021-12" db="EMBL/GenBank/DDBJ databases">
        <authorList>
            <person name="Zaccaron A."/>
            <person name="Stergiopoulos I."/>
        </authorList>
    </citation>
    <scope>NUCLEOTIDE SEQUENCE</scope>
    <source>
        <strain evidence="3">Race5_Kim</strain>
    </source>
</reference>
<dbReference type="GO" id="GO:0097176">
    <property type="term" value="P:epoxide metabolic process"/>
    <property type="evidence" value="ECO:0007669"/>
    <property type="project" value="TreeGrafter"/>
</dbReference>
<dbReference type="PANTHER" id="PTHR21661:SF35">
    <property type="entry name" value="EPOXIDE HYDROLASE"/>
    <property type="match status" value="1"/>
</dbReference>
<keyword evidence="2" id="KW-0378">Hydrolase</keyword>
<gene>
    <name evidence="3" type="ORF">CLAFUR5_07351</name>
</gene>
<sequence>MLQLNYSKYVYQGGDLGGIIFHCQATQFPDDLISGHSNFWLIGLTADDLARYKANQTTVDETTYLNNLENYITNSSGYRKMQQTHPLVLAYALTDLPPGYAMWIYSIMREAVDPSLPDWTADQIITWSLMYLIHDPYAGLRIQKEMLAEGAFAPLEEGGGLLPYVKQPVAISEFPYDLW</sequence>
<proteinExistence type="inferred from homology"/>
<dbReference type="AlphaFoldDB" id="A0A9Q8PAD2"/>
<dbReference type="InterPro" id="IPR029058">
    <property type="entry name" value="AB_hydrolase_fold"/>
</dbReference>
<dbReference type="GO" id="GO:0004301">
    <property type="term" value="F:epoxide hydrolase activity"/>
    <property type="evidence" value="ECO:0007669"/>
    <property type="project" value="TreeGrafter"/>
</dbReference>